<dbReference type="PANTHER" id="PTHR43982:SF6">
    <property type="entry name" value="UBIQUITIN CARBOXYL-TERMINAL HYDROLASE 2-RELATED"/>
    <property type="match status" value="1"/>
</dbReference>
<dbReference type="InterPro" id="IPR038765">
    <property type="entry name" value="Papain-like_cys_pep_sf"/>
</dbReference>
<organism evidence="9 10">
    <name type="scientific">Blepharisma stoltei</name>
    <dbReference type="NCBI Taxonomy" id="1481888"/>
    <lineage>
        <taxon>Eukaryota</taxon>
        <taxon>Sar</taxon>
        <taxon>Alveolata</taxon>
        <taxon>Ciliophora</taxon>
        <taxon>Postciliodesmatophora</taxon>
        <taxon>Heterotrichea</taxon>
        <taxon>Heterotrichida</taxon>
        <taxon>Blepharismidae</taxon>
        <taxon>Blepharisma</taxon>
    </lineage>
</organism>
<dbReference type="PROSITE" id="PS50235">
    <property type="entry name" value="USP_3"/>
    <property type="match status" value="1"/>
</dbReference>
<comment type="caution">
    <text evidence="9">The sequence shown here is derived from an EMBL/GenBank/DDBJ whole genome shotgun (WGS) entry which is preliminary data.</text>
</comment>
<keyword evidence="4" id="KW-0833">Ubl conjugation pathway</keyword>
<evidence type="ECO:0000256" key="4">
    <source>
        <dbReference type="ARBA" id="ARBA00022786"/>
    </source>
</evidence>
<dbReference type="InterPro" id="IPR015940">
    <property type="entry name" value="UBA"/>
</dbReference>
<dbReference type="InterPro" id="IPR001394">
    <property type="entry name" value="Peptidase_C19_UCH"/>
</dbReference>
<keyword evidence="3" id="KW-0645">Protease</keyword>
<feature type="domain" description="UBA" evidence="7">
    <location>
        <begin position="7"/>
        <end position="47"/>
    </location>
</feature>
<name>A0AAU9IXL4_9CILI</name>
<dbReference type="GO" id="GO:0070628">
    <property type="term" value="F:proteasome binding"/>
    <property type="evidence" value="ECO:0007669"/>
    <property type="project" value="TreeGrafter"/>
</dbReference>
<dbReference type="InterPro" id="IPR018200">
    <property type="entry name" value="USP_CS"/>
</dbReference>
<evidence type="ECO:0000259" key="8">
    <source>
        <dbReference type="PROSITE" id="PS50235"/>
    </source>
</evidence>
<dbReference type="Gene3D" id="1.10.8.10">
    <property type="entry name" value="DNA helicase RuvA subunit, C-terminal domain"/>
    <property type="match status" value="1"/>
</dbReference>
<dbReference type="EMBL" id="CAJZBQ010000020">
    <property type="protein sequence ID" value="CAG9318443.1"/>
    <property type="molecule type" value="Genomic_DNA"/>
</dbReference>
<gene>
    <name evidence="9" type="ORF">BSTOLATCC_MIC20917</name>
</gene>
<evidence type="ECO:0000256" key="2">
    <source>
        <dbReference type="ARBA" id="ARBA00012759"/>
    </source>
</evidence>
<dbReference type="InterPro" id="IPR044635">
    <property type="entry name" value="UBP14-like"/>
</dbReference>
<dbReference type="Gene3D" id="3.90.70.10">
    <property type="entry name" value="Cysteine proteinases"/>
    <property type="match status" value="1"/>
</dbReference>
<dbReference type="InterPro" id="IPR028889">
    <property type="entry name" value="USP"/>
</dbReference>
<evidence type="ECO:0000256" key="1">
    <source>
        <dbReference type="ARBA" id="ARBA00000707"/>
    </source>
</evidence>
<sequence>MVQNQIPVSENSISLLIDMGFSRTQAVEALQKFKNNQEEALSYLLDQGTESYDPELKEAINQSLQTNFMESNVVSKDDENLSKAIEDSLKETSWSSPSYTFEPLNPEQRQRTEGVPVGLKYIDHASAFNSLLQSYFMVPKITQEILQFRLSASLLYQLESGSEGTKMKTSIKLIEQLRQLFAHMIKSNKKYADPSGVLNALVDDSGNQMELGDQKNAGFFNMNFISKIEEGFKTKFLLERGNDNQEINVSEGRRKESVSLTEEQLPEGIISQLFYGRQVYFLKSQDSDVFNSPGTFGQILLDLKDKNLYRAWDCAFNRDIQEYKPNENAYTNAHQEIWIDKLPGLLFFQIQRVQAGSLTKNSDAFQFPNSIYTDRFLLKNKELSLSLRERMLNLKKRVVLLEQSIEKFKKFNSNDLRLDVMLQQVAVFLGNQLNLTEIMETDENTGKEADRVEIDSGMLPEISQSKCFFEELAGNVQGMINDMEIQLDRHKKEIEAIFDINELKQHRYQLHSILMHEGSVEGGHYYAFIYDPEYSIWRKYNDVNVTEVKEYEVMAEAIGGHGSNSAYGLIYIDSNLIPNFPKGRLRSYSLNTPNEIPQDHYKSLVPDDLRREIDEENKKAYDEVIEYKLSLIIKAIQDLYTVRQTTAYAQYQSYLNQKNTRQESMKHELINFAVYLKIRYEEQLSRYFILDICVKECNPDYRSLSELDKTEPLWAKLNGQFKSVCKDLPFRFELTQSEKEKLNKEKTTFFTNYCDALICVYILENLIQEKFFDAFHGIAFHLSLGNDATTEYQKIPVDANKILVLRLTSNIFYEIAKGNINEAFYWANHTAFMTSLFITNDDIHYIQVLRRIEAAHRAIRETGNMTEKNNEDFGNLIQNLKIGQCDPTFNFEDLPKELEELKIVINSIDPYSWIEGWRKEEVATKFIEAINKLAKSKISTWQKLHEKLIRQRSCVADGEFREIDNKLISEQ</sequence>
<evidence type="ECO:0000256" key="5">
    <source>
        <dbReference type="ARBA" id="ARBA00022801"/>
    </source>
</evidence>
<dbReference type="PROSITE" id="PS00973">
    <property type="entry name" value="USP_2"/>
    <property type="match status" value="1"/>
</dbReference>
<evidence type="ECO:0000256" key="6">
    <source>
        <dbReference type="ARBA" id="ARBA00022807"/>
    </source>
</evidence>
<dbReference type="PROSITE" id="PS50030">
    <property type="entry name" value="UBA"/>
    <property type="match status" value="1"/>
</dbReference>
<keyword evidence="10" id="KW-1185">Reference proteome</keyword>
<dbReference type="Proteomes" id="UP001162131">
    <property type="component" value="Unassembled WGS sequence"/>
</dbReference>
<evidence type="ECO:0000256" key="3">
    <source>
        <dbReference type="ARBA" id="ARBA00022670"/>
    </source>
</evidence>
<dbReference type="GO" id="GO:0016579">
    <property type="term" value="P:protein deubiquitination"/>
    <property type="evidence" value="ECO:0007669"/>
    <property type="project" value="InterPro"/>
</dbReference>
<protein>
    <recommendedName>
        <fullName evidence="2">ubiquitinyl hydrolase 1</fullName>
        <ecNumber evidence="2">3.4.19.12</ecNumber>
    </recommendedName>
</protein>
<evidence type="ECO:0000313" key="10">
    <source>
        <dbReference type="Proteomes" id="UP001162131"/>
    </source>
</evidence>
<feature type="domain" description="USP" evidence="8">
    <location>
        <begin position="117"/>
        <end position="574"/>
    </location>
</feature>
<proteinExistence type="predicted"/>
<keyword evidence="5" id="KW-0378">Hydrolase</keyword>
<dbReference type="Pfam" id="PF00627">
    <property type="entry name" value="UBA"/>
    <property type="match status" value="1"/>
</dbReference>
<dbReference type="GO" id="GO:0061136">
    <property type="term" value="P:regulation of proteasomal protein catabolic process"/>
    <property type="evidence" value="ECO:0007669"/>
    <property type="project" value="TreeGrafter"/>
</dbReference>
<keyword evidence="6" id="KW-0788">Thiol protease</keyword>
<dbReference type="GO" id="GO:0004843">
    <property type="term" value="F:cysteine-type deubiquitinase activity"/>
    <property type="evidence" value="ECO:0007669"/>
    <property type="project" value="UniProtKB-EC"/>
</dbReference>
<dbReference type="AlphaFoldDB" id="A0AAU9IXL4"/>
<reference evidence="9" key="1">
    <citation type="submission" date="2021-09" db="EMBL/GenBank/DDBJ databases">
        <authorList>
            <consortium name="AG Swart"/>
            <person name="Singh M."/>
            <person name="Singh A."/>
            <person name="Seah K."/>
            <person name="Emmerich C."/>
        </authorList>
    </citation>
    <scope>NUCLEOTIDE SEQUENCE</scope>
    <source>
        <strain evidence="9">ATCC30299</strain>
    </source>
</reference>
<dbReference type="Pfam" id="PF00443">
    <property type="entry name" value="UCH"/>
    <property type="match status" value="1"/>
</dbReference>
<dbReference type="SUPFAM" id="SSF46934">
    <property type="entry name" value="UBA-like"/>
    <property type="match status" value="1"/>
</dbReference>
<evidence type="ECO:0000313" key="9">
    <source>
        <dbReference type="EMBL" id="CAG9318443.1"/>
    </source>
</evidence>
<accession>A0AAU9IXL4</accession>
<evidence type="ECO:0000259" key="7">
    <source>
        <dbReference type="PROSITE" id="PS50030"/>
    </source>
</evidence>
<dbReference type="InterPro" id="IPR009060">
    <property type="entry name" value="UBA-like_sf"/>
</dbReference>
<dbReference type="GO" id="GO:0043161">
    <property type="term" value="P:proteasome-mediated ubiquitin-dependent protein catabolic process"/>
    <property type="evidence" value="ECO:0007669"/>
    <property type="project" value="InterPro"/>
</dbReference>
<dbReference type="EC" id="3.4.19.12" evidence="2"/>
<dbReference type="SMART" id="SM00165">
    <property type="entry name" value="UBA"/>
    <property type="match status" value="1"/>
</dbReference>
<dbReference type="PANTHER" id="PTHR43982">
    <property type="entry name" value="UBIQUITIN CARBOXYL-TERMINAL HYDROLASE"/>
    <property type="match status" value="1"/>
</dbReference>
<comment type="catalytic activity">
    <reaction evidence="1">
        <text>Thiol-dependent hydrolysis of ester, thioester, amide, peptide and isopeptide bonds formed by the C-terminal Gly of ubiquitin (a 76-residue protein attached to proteins as an intracellular targeting signal).</text>
        <dbReference type="EC" id="3.4.19.12"/>
    </reaction>
</comment>
<dbReference type="SUPFAM" id="SSF54001">
    <property type="entry name" value="Cysteine proteinases"/>
    <property type="match status" value="1"/>
</dbReference>